<accession>A0A1R3HCQ3</accession>
<reference evidence="1 2" key="1">
    <citation type="submission" date="2013-09" db="EMBL/GenBank/DDBJ databases">
        <title>Corchorus capsularis genome sequencing.</title>
        <authorList>
            <person name="Alam M."/>
            <person name="Haque M.S."/>
            <person name="Islam M.S."/>
            <person name="Emdad E.M."/>
            <person name="Islam M.M."/>
            <person name="Ahmed B."/>
            <person name="Halim A."/>
            <person name="Hossen Q.M.M."/>
            <person name="Hossain M.Z."/>
            <person name="Ahmed R."/>
            <person name="Khan M.M."/>
            <person name="Islam R."/>
            <person name="Rashid M.M."/>
            <person name="Khan S.A."/>
            <person name="Rahman M.S."/>
            <person name="Alam M."/>
        </authorList>
    </citation>
    <scope>NUCLEOTIDE SEQUENCE [LARGE SCALE GENOMIC DNA]</scope>
    <source>
        <strain evidence="2">cv. CVL-1</strain>
        <tissue evidence="1">Whole seedling</tissue>
    </source>
</reference>
<dbReference type="Proteomes" id="UP000188268">
    <property type="component" value="Unassembled WGS sequence"/>
</dbReference>
<sequence>MGPNVFGAAQFGAFSDGNGAVHNTHC</sequence>
<organism evidence="1 2">
    <name type="scientific">Corchorus capsularis</name>
    <name type="common">Jute</name>
    <dbReference type="NCBI Taxonomy" id="210143"/>
    <lineage>
        <taxon>Eukaryota</taxon>
        <taxon>Viridiplantae</taxon>
        <taxon>Streptophyta</taxon>
        <taxon>Embryophyta</taxon>
        <taxon>Tracheophyta</taxon>
        <taxon>Spermatophyta</taxon>
        <taxon>Magnoliopsida</taxon>
        <taxon>eudicotyledons</taxon>
        <taxon>Gunneridae</taxon>
        <taxon>Pentapetalae</taxon>
        <taxon>rosids</taxon>
        <taxon>malvids</taxon>
        <taxon>Malvales</taxon>
        <taxon>Malvaceae</taxon>
        <taxon>Grewioideae</taxon>
        <taxon>Apeibeae</taxon>
        <taxon>Corchorus</taxon>
    </lineage>
</organism>
<dbReference type="EMBL" id="AWWV01012246">
    <property type="protein sequence ID" value="OMO68134.1"/>
    <property type="molecule type" value="Genomic_DNA"/>
</dbReference>
<proteinExistence type="predicted"/>
<keyword evidence="2" id="KW-1185">Reference proteome</keyword>
<evidence type="ECO:0000313" key="2">
    <source>
        <dbReference type="Proteomes" id="UP000188268"/>
    </source>
</evidence>
<evidence type="ECO:0000313" key="1">
    <source>
        <dbReference type="EMBL" id="OMO68134.1"/>
    </source>
</evidence>
<name>A0A1R3HCQ3_COCAP</name>
<protein>
    <submittedName>
        <fullName evidence="1">Uncharacterized protein</fullName>
    </submittedName>
</protein>
<gene>
    <name evidence="1" type="ORF">CCACVL1_20069</name>
</gene>
<comment type="caution">
    <text evidence="1">The sequence shown here is derived from an EMBL/GenBank/DDBJ whole genome shotgun (WGS) entry which is preliminary data.</text>
</comment>
<dbReference type="Gramene" id="OMO68134">
    <property type="protein sequence ID" value="OMO68134"/>
    <property type="gene ID" value="CCACVL1_20069"/>
</dbReference>
<dbReference type="AlphaFoldDB" id="A0A1R3HCQ3"/>